<dbReference type="InterPro" id="IPR048046">
    <property type="entry name" value="Transpos_IS607"/>
</dbReference>
<dbReference type="GO" id="GO:0000150">
    <property type="term" value="F:DNA strand exchange activity"/>
    <property type="evidence" value="ECO:0007669"/>
    <property type="project" value="InterPro"/>
</dbReference>
<dbReference type="InterPro" id="IPR051491">
    <property type="entry name" value="Recombinase/Transposase-rel"/>
</dbReference>
<evidence type="ECO:0000313" key="2">
    <source>
        <dbReference type="EMBL" id="KFI54439.1"/>
    </source>
</evidence>
<feature type="domain" description="Resolvase/invertase-type recombinase catalytic" evidence="1">
    <location>
        <begin position="51"/>
        <end position="191"/>
    </location>
</feature>
<proteinExistence type="predicted"/>
<dbReference type="PANTHER" id="PTHR36172:SF1">
    <property type="entry name" value="RESOLVASE-RELATED"/>
    <property type="match status" value="1"/>
</dbReference>
<dbReference type="Pfam" id="PF00239">
    <property type="entry name" value="Resolvase"/>
    <property type="match status" value="1"/>
</dbReference>
<dbReference type="SMART" id="SM00857">
    <property type="entry name" value="Resolvase"/>
    <property type="match status" value="1"/>
</dbReference>
<evidence type="ECO:0000313" key="3">
    <source>
        <dbReference type="Proteomes" id="UP000029072"/>
    </source>
</evidence>
<dbReference type="GO" id="GO:0003677">
    <property type="term" value="F:DNA binding"/>
    <property type="evidence" value="ECO:0007669"/>
    <property type="project" value="InterPro"/>
</dbReference>
<dbReference type="AlphaFoldDB" id="A0A087A6N9"/>
<dbReference type="Gene3D" id="3.40.50.1390">
    <property type="entry name" value="Resolvase, N-terminal catalytic domain"/>
    <property type="match status" value="1"/>
</dbReference>
<reference evidence="2 3" key="1">
    <citation type="submission" date="2014-03" db="EMBL/GenBank/DDBJ databases">
        <title>Genomics of Bifidobacteria.</title>
        <authorList>
            <person name="Ventura M."/>
            <person name="Milani C."/>
            <person name="Lugli G.A."/>
        </authorList>
    </citation>
    <scope>NUCLEOTIDE SEQUENCE [LARGE SCALE GENOMIC DNA]</scope>
    <source>
        <strain evidence="2 3">DSM 23973</strain>
    </source>
</reference>
<dbReference type="InterPro" id="IPR036162">
    <property type="entry name" value="Resolvase-like_N_sf"/>
</dbReference>
<dbReference type="OrthoDB" id="9814833at2"/>
<dbReference type="Gene3D" id="1.10.287.2170">
    <property type="match status" value="1"/>
</dbReference>
<gene>
    <name evidence="2" type="ORF">BCAL_1374</name>
</gene>
<dbReference type="STRING" id="1437609.BCAL_1374"/>
<name>A0A087A6N9_9BIFI</name>
<comment type="caution">
    <text evidence="2">The sequence shown here is derived from an EMBL/GenBank/DDBJ whole genome shotgun (WGS) entry which is preliminary data.</text>
</comment>
<dbReference type="GO" id="GO:0016740">
    <property type="term" value="F:transferase activity"/>
    <property type="evidence" value="ECO:0007669"/>
    <property type="project" value="UniProtKB-KW"/>
</dbReference>
<dbReference type="eggNOG" id="COG2452">
    <property type="taxonomic scope" value="Bacteria"/>
</dbReference>
<dbReference type="Proteomes" id="UP000029072">
    <property type="component" value="Unassembled WGS sequence"/>
</dbReference>
<sequence length="199" mass="22603">MKLSEYARLHGIQYRAAWNRFKAGRIPGAYRDEVGSIIVPDESKGFSLNDAAVYARVSDPSKGRTQLPAQRKRVEDWAVANGYHIVASVAEVGSGVSDTRRRLTTLLKRTDWGTLIVEHRDRLTRFGFNWFSLFLESQGRRIIVINETGDDRADLVRDLVSIIYSFSARLYGQRRSKRAMAMTRVLLEGEEADHAGQTR</sequence>
<dbReference type="EMBL" id="JGYS01000008">
    <property type="protein sequence ID" value="KFI54439.1"/>
    <property type="molecule type" value="Genomic_DNA"/>
</dbReference>
<dbReference type="SUPFAM" id="SSF53041">
    <property type="entry name" value="Resolvase-like"/>
    <property type="match status" value="1"/>
</dbReference>
<protein>
    <submittedName>
        <fullName evidence="2">GNAT family acetyltransferase</fullName>
    </submittedName>
</protein>
<dbReference type="NCBIfam" id="NF033518">
    <property type="entry name" value="transpos_IS607"/>
    <property type="match status" value="1"/>
</dbReference>
<accession>A0A087A6N9</accession>
<dbReference type="InterPro" id="IPR006119">
    <property type="entry name" value="Resolv_N"/>
</dbReference>
<evidence type="ECO:0000259" key="1">
    <source>
        <dbReference type="SMART" id="SM00857"/>
    </source>
</evidence>
<organism evidence="2 3">
    <name type="scientific">Bifidobacterium callitrichos DSM 23973</name>
    <dbReference type="NCBI Taxonomy" id="1437609"/>
    <lineage>
        <taxon>Bacteria</taxon>
        <taxon>Bacillati</taxon>
        <taxon>Actinomycetota</taxon>
        <taxon>Actinomycetes</taxon>
        <taxon>Bifidobacteriales</taxon>
        <taxon>Bifidobacteriaceae</taxon>
        <taxon>Bifidobacterium</taxon>
    </lineage>
</organism>
<keyword evidence="2" id="KW-0808">Transferase</keyword>
<dbReference type="PANTHER" id="PTHR36172">
    <property type="match status" value="1"/>
</dbReference>